<dbReference type="InterPro" id="IPR051313">
    <property type="entry name" value="Bact_iron-sidero_bind"/>
</dbReference>
<feature type="signal peptide" evidence="7">
    <location>
        <begin position="1"/>
        <end position="33"/>
    </location>
</feature>
<dbReference type="GO" id="GO:0030288">
    <property type="term" value="C:outer membrane-bounded periplasmic space"/>
    <property type="evidence" value="ECO:0007669"/>
    <property type="project" value="TreeGrafter"/>
</dbReference>
<dbReference type="Gene3D" id="3.40.50.1980">
    <property type="entry name" value="Nitrogenase molybdenum iron protein domain"/>
    <property type="match status" value="2"/>
</dbReference>
<dbReference type="Proteomes" id="UP000004416">
    <property type="component" value="Unassembled WGS sequence"/>
</dbReference>
<dbReference type="PATRIC" id="fig|537010.4.peg.1019"/>
<feature type="coiled-coil region" evidence="5">
    <location>
        <begin position="195"/>
        <end position="222"/>
    </location>
</feature>
<feature type="region of interest" description="Disordered" evidence="6">
    <location>
        <begin position="38"/>
        <end position="57"/>
    </location>
</feature>
<evidence type="ECO:0000259" key="8">
    <source>
        <dbReference type="PROSITE" id="PS50983"/>
    </source>
</evidence>
<dbReference type="PANTHER" id="PTHR30532">
    <property type="entry name" value="IRON III DICITRATE-BINDING PERIPLASMIC PROTEIN"/>
    <property type="match status" value="1"/>
</dbReference>
<evidence type="ECO:0000256" key="6">
    <source>
        <dbReference type="SAM" id="MobiDB-lite"/>
    </source>
</evidence>
<protein>
    <submittedName>
        <fullName evidence="9">Periplasmic binding protein</fullName>
    </submittedName>
</protein>
<evidence type="ECO:0000256" key="1">
    <source>
        <dbReference type="ARBA" id="ARBA00004196"/>
    </source>
</evidence>
<evidence type="ECO:0000313" key="9">
    <source>
        <dbReference type="EMBL" id="EHL08195.1"/>
    </source>
</evidence>
<name>G9XJH1_DESHA</name>
<gene>
    <name evidence="9" type="ORF">HMPREF0322_01102</name>
</gene>
<evidence type="ECO:0000256" key="7">
    <source>
        <dbReference type="SAM" id="SignalP"/>
    </source>
</evidence>
<keyword evidence="4 7" id="KW-0732">Signal</keyword>
<dbReference type="Pfam" id="PF01497">
    <property type="entry name" value="Peripla_BP_2"/>
    <property type="match status" value="1"/>
</dbReference>
<dbReference type="GO" id="GO:1901678">
    <property type="term" value="P:iron coordination entity transport"/>
    <property type="evidence" value="ECO:0007669"/>
    <property type="project" value="UniProtKB-ARBA"/>
</dbReference>
<proteinExistence type="inferred from homology"/>
<dbReference type="PANTHER" id="PTHR30532:SF24">
    <property type="entry name" value="FERRIC ENTEROBACTIN-BINDING PERIPLASMIC PROTEIN FEPB"/>
    <property type="match status" value="1"/>
</dbReference>
<dbReference type="EMBL" id="AFZX01000029">
    <property type="protein sequence ID" value="EHL08195.1"/>
    <property type="molecule type" value="Genomic_DNA"/>
</dbReference>
<keyword evidence="3" id="KW-0813">Transport</keyword>
<feature type="chain" id="PRO_5039118902" evidence="7">
    <location>
        <begin position="34"/>
        <end position="336"/>
    </location>
</feature>
<dbReference type="InterPro" id="IPR002491">
    <property type="entry name" value="ABC_transptr_periplasmic_BD"/>
</dbReference>
<dbReference type="SUPFAM" id="SSF53807">
    <property type="entry name" value="Helical backbone' metal receptor"/>
    <property type="match status" value="1"/>
</dbReference>
<dbReference type="AlphaFoldDB" id="G9XJH1"/>
<evidence type="ECO:0000256" key="5">
    <source>
        <dbReference type="SAM" id="Coils"/>
    </source>
</evidence>
<dbReference type="PROSITE" id="PS50983">
    <property type="entry name" value="FE_B12_PBP"/>
    <property type="match status" value="1"/>
</dbReference>
<evidence type="ECO:0000256" key="2">
    <source>
        <dbReference type="ARBA" id="ARBA00008814"/>
    </source>
</evidence>
<dbReference type="PROSITE" id="PS51257">
    <property type="entry name" value="PROKAR_LIPOPROTEIN"/>
    <property type="match status" value="1"/>
</dbReference>
<evidence type="ECO:0000256" key="3">
    <source>
        <dbReference type="ARBA" id="ARBA00022448"/>
    </source>
</evidence>
<organism evidence="9 10">
    <name type="scientific">Desulfitobacterium hafniense DP7</name>
    <dbReference type="NCBI Taxonomy" id="537010"/>
    <lineage>
        <taxon>Bacteria</taxon>
        <taxon>Bacillati</taxon>
        <taxon>Bacillota</taxon>
        <taxon>Clostridia</taxon>
        <taxon>Eubacteriales</taxon>
        <taxon>Desulfitobacteriaceae</taxon>
        <taxon>Desulfitobacterium</taxon>
    </lineage>
</organism>
<dbReference type="HOGENOM" id="CLU_038034_0_1_9"/>
<reference evidence="9 10" key="1">
    <citation type="submission" date="2011-08" db="EMBL/GenBank/DDBJ databases">
        <authorList>
            <person name="Weinstock G."/>
            <person name="Sodergren E."/>
            <person name="Clifton S."/>
            <person name="Fulton L."/>
            <person name="Fulton B."/>
            <person name="Courtney L."/>
            <person name="Fronick C."/>
            <person name="Harrison M."/>
            <person name="Strong C."/>
            <person name="Farmer C."/>
            <person name="Delahaunty K."/>
            <person name="Markovic C."/>
            <person name="Hall O."/>
            <person name="Minx P."/>
            <person name="Tomlinson C."/>
            <person name="Mitreva M."/>
            <person name="Hou S."/>
            <person name="Chen J."/>
            <person name="Wollam A."/>
            <person name="Pepin K.H."/>
            <person name="Johnson M."/>
            <person name="Bhonagiri V."/>
            <person name="Zhang X."/>
            <person name="Suruliraj S."/>
            <person name="Warren W."/>
            <person name="Chinwalla A."/>
            <person name="Mardis E.R."/>
            <person name="Wilson R.K."/>
        </authorList>
    </citation>
    <scope>NUCLEOTIDE SEQUENCE [LARGE SCALE GENOMIC DNA]</scope>
    <source>
        <strain evidence="9 10">DP7</strain>
    </source>
</reference>
<comment type="caution">
    <text evidence="9">The sequence shown here is derived from an EMBL/GenBank/DDBJ whole genome shotgun (WGS) entry which is preliminary data.</text>
</comment>
<comment type="subcellular location">
    <subcellularLocation>
        <location evidence="1">Cell envelope</location>
    </subcellularLocation>
</comment>
<dbReference type="CDD" id="cd01146">
    <property type="entry name" value="FhuD"/>
    <property type="match status" value="1"/>
</dbReference>
<evidence type="ECO:0000313" key="10">
    <source>
        <dbReference type="Proteomes" id="UP000004416"/>
    </source>
</evidence>
<keyword evidence="5" id="KW-0175">Coiled coil</keyword>
<sequence>MEEGKKMKRIIGMIVSLALLAGLLAGCSTSATGSNINTPAAQAEKTPGAGGSGAEEAAWPRTIVDATGKEITLTEQPQRIAILHSLYLEYFLALGTPPIASAGASTGDAMKALGEWETLKPYAGTAKIIDLGSARDLNLEAILGANPDVIVTFKGQGNLDKIYEQLEQIAPVILVDFSAPWQEQILACAEIVNKEADAQKLIKEIEDSVQSAKEKLSRHQDKTIAIFRTDGGKAFVTRGNKDYYDTFGIAKPEGYPDDYETLSLEAVAEMNPDYIIFQDFITTSQAFVKTQEASSVWQAMEAVKKGQVVYFDDSLNTFGPLATKLTAEKLIQIISD</sequence>
<evidence type="ECO:0000256" key="4">
    <source>
        <dbReference type="ARBA" id="ARBA00022729"/>
    </source>
</evidence>
<accession>G9XJH1</accession>
<feature type="domain" description="Fe/B12 periplasmic-binding" evidence="8">
    <location>
        <begin position="79"/>
        <end position="336"/>
    </location>
</feature>
<comment type="similarity">
    <text evidence="2">Belongs to the bacterial solute-binding protein 8 family.</text>
</comment>